<comment type="caution">
    <text evidence="1">The sequence shown here is derived from an EMBL/GenBank/DDBJ whole genome shotgun (WGS) entry which is preliminary data.</text>
</comment>
<dbReference type="AlphaFoldDB" id="A0AA45WI87"/>
<sequence>MFNSIRKKAMTVLFKVNYEAYLKFLYKWYTGYTLNLDNPVRFTEKLQWLKYNWRDPLLTVCADKWLVREYVKDKGHGSILNDLYGVYNHVEEIDFERLPDQFVLKCNHGSGYNIICKNKNELDVKKTRKQLTRWLKETCGLWMGEWNYSKIQPKILCEKFLQNEDGTSIHDYKIFCFGGKAYYIQVDVERFGDHRRNIYDINWNLMEFRLRYPPVPFEIKKPVNLEEMISIAEKLAEPFCEVRVDFYCVGERIIFGELTFFHASGYQKFIPEDWDFEWGSLIDLSTIKEECLRDKNRKPFG</sequence>
<evidence type="ECO:0000313" key="2">
    <source>
        <dbReference type="Proteomes" id="UP001157946"/>
    </source>
</evidence>
<dbReference type="EMBL" id="FXTU01000001">
    <property type="protein sequence ID" value="SMP00280.1"/>
    <property type="molecule type" value="Genomic_DNA"/>
</dbReference>
<accession>A0AA45WI87</accession>
<dbReference type="Proteomes" id="UP001157946">
    <property type="component" value="Unassembled WGS sequence"/>
</dbReference>
<organism evidence="1 2">
    <name type="scientific">Laceyella tengchongensis</name>
    <dbReference type="NCBI Taxonomy" id="574699"/>
    <lineage>
        <taxon>Bacteria</taxon>
        <taxon>Bacillati</taxon>
        <taxon>Bacillota</taxon>
        <taxon>Bacilli</taxon>
        <taxon>Bacillales</taxon>
        <taxon>Thermoactinomycetaceae</taxon>
        <taxon>Laceyella</taxon>
    </lineage>
</organism>
<dbReference type="InterPro" id="IPR029465">
    <property type="entry name" value="ATPgrasp_TupA"/>
</dbReference>
<gene>
    <name evidence="1" type="ORF">SAMN06265361_10156</name>
</gene>
<dbReference type="RefSeq" id="WP_102991496.1">
    <property type="nucleotide sequence ID" value="NZ_FXTU01000001.1"/>
</dbReference>
<name>A0AA45WI87_9BACL</name>
<protein>
    <submittedName>
        <fullName evidence="1">TupA-like ATPgrasp</fullName>
    </submittedName>
</protein>
<dbReference type="Pfam" id="PF14305">
    <property type="entry name" value="ATPgrasp_TupA"/>
    <property type="match status" value="1"/>
</dbReference>
<reference evidence="1" key="1">
    <citation type="submission" date="2017-05" db="EMBL/GenBank/DDBJ databases">
        <authorList>
            <person name="Varghese N."/>
            <person name="Submissions S."/>
        </authorList>
    </citation>
    <scope>NUCLEOTIDE SEQUENCE</scope>
    <source>
        <strain evidence="1">DSM 45262</strain>
    </source>
</reference>
<proteinExistence type="predicted"/>
<keyword evidence="2" id="KW-1185">Reference proteome</keyword>
<evidence type="ECO:0000313" key="1">
    <source>
        <dbReference type="EMBL" id="SMP00280.1"/>
    </source>
</evidence>